<dbReference type="Pfam" id="PF00397">
    <property type="entry name" value="WW"/>
    <property type="match status" value="1"/>
</dbReference>
<name>A0A4P7MXJ7_PYROR</name>
<dbReference type="EMBL" id="CP034204">
    <property type="protein sequence ID" value="QBZ53832.1"/>
    <property type="molecule type" value="Genomic_DNA"/>
</dbReference>
<evidence type="ECO:0000256" key="1">
    <source>
        <dbReference type="SAM" id="MobiDB-lite"/>
    </source>
</evidence>
<feature type="domain" description="WW" evidence="2">
    <location>
        <begin position="81"/>
        <end position="114"/>
    </location>
</feature>
<feature type="region of interest" description="Disordered" evidence="1">
    <location>
        <begin position="10"/>
        <end position="69"/>
    </location>
</feature>
<dbReference type="CDD" id="cd00201">
    <property type="entry name" value="WW"/>
    <property type="match status" value="1"/>
</dbReference>
<dbReference type="PROSITE" id="PS50020">
    <property type="entry name" value="WW_DOMAIN_2"/>
    <property type="match status" value="1"/>
</dbReference>
<sequence>MGIISRILRRRRKTWSAAESSTTSEPDTATTTTTTTAPTTPTTPTTLTTLTTTTTATDESRDGAATPDTAASVCRQSADLVALPAQYQRKWTKRGCVFYVNHVDKTTSWLHPVKLGELREAGVVAPDEASGPERELFELMTSGGIEAGGLLMSRDREGWYAHGTLPPWILREPRGAVGRGGGGAPGAGGVDGPYYWVDYRINKVLNRDPIEAYRDERRMEQGRRQELEADIRRLGMGNPKLAAGLRNQGWTGHAQVASDREIAHWL</sequence>
<accession>A0A4P7MXJ7</accession>
<evidence type="ECO:0000259" key="2">
    <source>
        <dbReference type="PROSITE" id="PS50020"/>
    </source>
</evidence>
<evidence type="ECO:0000313" key="3">
    <source>
        <dbReference type="EMBL" id="QBZ53832.1"/>
    </source>
</evidence>
<reference evidence="3 4" key="1">
    <citation type="journal article" date="2019" name="Mol. Biol. Evol.">
        <title>Blast fungal genomes show frequent chromosomal changes, gene gains and losses, and effector gene turnover.</title>
        <authorList>
            <person name="Gomez Luciano L.B."/>
            <person name="Jason Tsai I."/>
            <person name="Chuma I."/>
            <person name="Tosa Y."/>
            <person name="Chen Y.H."/>
            <person name="Li J.Y."/>
            <person name="Li M.Y."/>
            <person name="Jade Lu M.Y."/>
            <person name="Nakayashiki H."/>
            <person name="Li W.H."/>
        </authorList>
    </citation>
    <scope>NUCLEOTIDE SEQUENCE [LARGE SCALE GENOMIC DNA]</scope>
    <source>
        <strain evidence="3">MZ5-1-6</strain>
    </source>
</reference>
<feature type="compositionally biased region" description="Low complexity" evidence="1">
    <location>
        <begin position="16"/>
        <end position="57"/>
    </location>
</feature>
<dbReference type="SUPFAM" id="SSF51045">
    <property type="entry name" value="WW domain"/>
    <property type="match status" value="1"/>
</dbReference>
<evidence type="ECO:0000313" key="4">
    <source>
        <dbReference type="Proteomes" id="UP000294847"/>
    </source>
</evidence>
<organism evidence="3 4">
    <name type="scientific">Pyricularia oryzae</name>
    <name type="common">Rice blast fungus</name>
    <name type="synonym">Magnaporthe oryzae</name>
    <dbReference type="NCBI Taxonomy" id="318829"/>
    <lineage>
        <taxon>Eukaryota</taxon>
        <taxon>Fungi</taxon>
        <taxon>Dikarya</taxon>
        <taxon>Ascomycota</taxon>
        <taxon>Pezizomycotina</taxon>
        <taxon>Sordariomycetes</taxon>
        <taxon>Sordariomycetidae</taxon>
        <taxon>Magnaporthales</taxon>
        <taxon>Pyriculariaceae</taxon>
        <taxon>Pyricularia</taxon>
    </lineage>
</organism>
<dbReference type="InterPro" id="IPR001202">
    <property type="entry name" value="WW_dom"/>
</dbReference>
<dbReference type="InterPro" id="IPR036020">
    <property type="entry name" value="WW_dom_sf"/>
</dbReference>
<dbReference type="Proteomes" id="UP000294847">
    <property type="component" value="Chromosome 1"/>
</dbReference>
<dbReference type="SMART" id="SM00456">
    <property type="entry name" value="WW"/>
    <property type="match status" value="1"/>
</dbReference>
<dbReference type="Gene3D" id="2.20.70.10">
    <property type="match status" value="1"/>
</dbReference>
<protein>
    <recommendedName>
        <fullName evidence="2">WW domain-containing protein</fullName>
    </recommendedName>
</protein>
<proteinExistence type="predicted"/>
<dbReference type="AlphaFoldDB" id="A0A4P7MXJ7"/>
<gene>
    <name evidence="3" type="ORF">PoMZ_09522</name>
</gene>
<dbReference type="VEuPathDB" id="FungiDB:M_BR32_EuGene_00083881"/>